<evidence type="ECO:0000256" key="1">
    <source>
        <dbReference type="SAM" id="MobiDB-lite"/>
    </source>
</evidence>
<dbReference type="EMBL" id="EQ974395">
    <property type="protein sequence ID" value="EEF29788.1"/>
    <property type="molecule type" value="Genomic_DNA"/>
</dbReference>
<name>B9T2X2_RICCO</name>
<feature type="region of interest" description="Disordered" evidence="1">
    <location>
        <begin position="1"/>
        <end position="26"/>
    </location>
</feature>
<reference evidence="3" key="1">
    <citation type="journal article" date="2010" name="Nat. Biotechnol.">
        <title>Draft genome sequence of the oilseed species Ricinus communis.</title>
        <authorList>
            <person name="Chan A.P."/>
            <person name="Crabtree J."/>
            <person name="Zhao Q."/>
            <person name="Lorenzi H."/>
            <person name="Orvis J."/>
            <person name="Puiu D."/>
            <person name="Melake-Berhan A."/>
            <person name="Jones K.M."/>
            <person name="Redman J."/>
            <person name="Chen G."/>
            <person name="Cahoon E.B."/>
            <person name="Gedil M."/>
            <person name="Stanke M."/>
            <person name="Haas B.J."/>
            <person name="Wortman J.R."/>
            <person name="Fraser-Liggett C.M."/>
            <person name="Ravel J."/>
            <person name="Rabinowicz P.D."/>
        </authorList>
    </citation>
    <scope>NUCLEOTIDE SEQUENCE [LARGE SCALE GENOMIC DNA]</scope>
    <source>
        <strain evidence="3">cv. Hale</strain>
    </source>
</reference>
<dbReference type="InParanoid" id="B9T2X2"/>
<sequence length="55" mass="6129">MDSANLKRDLFLPHSSNPQDGAILPQINEGSTSYRDEEIERVNAEEMVVGDDPIN</sequence>
<proteinExistence type="predicted"/>
<evidence type="ECO:0000313" key="2">
    <source>
        <dbReference type="EMBL" id="EEF29788.1"/>
    </source>
</evidence>
<protein>
    <submittedName>
        <fullName evidence="2">Uncharacterized protein</fullName>
    </submittedName>
</protein>
<organism evidence="2 3">
    <name type="scientific">Ricinus communis</name>
    <name type="common">Castor bean</name>
    <dbReference type="NCBI Taxonomy" id="3988"/>
    <lineage>
        <taxon>Eukaryota</taxon>
        <taxon>Viridiplantae</taxon>
        <taxon>Streptophyta</taxon>
        <taxon>Embryophyta</taxon>
        <taxon>Tracheophyta</taxon>
        <taxon>Spermatophyta</taxon>
        <taxon>Magnoliopsida</taxon>
        <taxon>eudicotyledons</taxon>
        <taxon>Gunneridae</taxon>
        <taxon>Pentapetalae</taxon>
        <taxon>rosids</taxon>
        <taxon>fabids</taxon>
        <taxon>Malpighiales</taxon>
        <taxon>Euphorbiaceae</taxon>
        <taxon>Acalyphoideae</taxon>
        <taxon>Acalypheae</taxon>
        <taxon>Ricinus</taxon>
    </lineage>
</organism>
<gene>
    <name evidence="2" type="ORF">RCOM_0158640</name>
</gene>
<accession>B9T2X2</accession>
<feature type="compositionally biased region" description="Basic and acidic residues" evidence="1">
    <location>
        <begin position="1"/>
        <end position="11"/>
    </location>
</feature>
<keyword evidence="3" id="KW-1185">Reference proteome</keyword>
<dbReference type="AlphaFoldDB" id="B9T2X2"/>
<evidence type="ECO:0000313" key="3">
    <source>
        <dbReference type="Proteomes" id="UP000008311"/>
    </source>
</evidence>
<dbReference type="Proteomes" id="UP000008311">
    <property type="component" value="Unassembled WGS sequence"/>
</dbReference>